<dbReference type="Proteomes" id="UP001297092">
    <property type="component" value="Unassembled WGS sequence"/>
</dbReference>
<name>A0ABS5S5E1_9FLAO</name>
<sequence>MSKPFNIKPGNYDIPNIGKVNAFQPVSDEKLLAIYRLKRGVFPWISTNENTLPFLKKQKLLVKDVAKLVQNAQTTDEVKMLLQLTDSPNVERIAETKLKGFEENKPNA</sequence>
<comment type="caution">
    <text evidence="1">The sequence shown here is derived from an EMBL/GenBank/DDBJ whole genome shotgun (WGS) entry which is preliminary data.</text>
</comment>
<proteinExistence type="predicted"/>
<evidence type="ECO:0000313" key="2">
    <source>
        <dbReference type="Proteomes" id="UP001297092"/>
    </source>
</evidence>
<accession>A0ABS5S5E1</accession>
<gene>
    <name evidence="1" type="ORF">KIV10_05520</name>
</gene>
<keyword evidence="2" id="KW-1185">Reference proteome</keyword>
<evidence type="ECO:0000313" key="1">
    <source>
        <dbReference type="EMBL" id="MBT0607635.1"/>
    </source>
</evidence>
<organism evidence="1 2">
    <name type="scientific">Aequorivita echinoideorum</name>
    <dbReference type="NCBI Taxonomy" id="1549647"/>
    <lineage>
        <taxon>Bacteria</taxon>
        <taxon>Pseudomonadati</taxon>
        <taxon>Bacteroidota</taxon>
        <taxon>Flavobacteriia</taxon>
        <taxon>Flavobacteriales</taxon>
        <taxon>Flavobacteriaceae</taxon>
        <taxon>Aequorivita</taxon>
    </lineage>
</organism>
<dbReference type="EMBL" id="JAHCTB010000002">
    <property type="protein sequence ID" value="MBT0607635.1"/>
    <property type="molecule type" value="Genomic_DNA"/>
</dbReference>
<reference evidence="1 2" key="1">
    <citation type="submission" date="2021-05" db="EMBL/GenBank/DDBJ databases">
        <title>Aequorivita echinoideorum JCM 30378 genome.</title>
        <authorList>
            <person name="Zhang H."/>
            <person name="Li C."/>
        </authorList>
    </citation>
    <scope>NUCLEOTIDE SEQUENCE [LARGE SCALE GENOMIC DNA]</scope>
    <source>
        <strain evidence="1 2">JCM30378</strain>
    </source>
</reference>
<protein>
    <submittedName>
        <fullName evidence="1">Uncharacterized protein</fullName>
    </submittedName>
</protein>
<dbReference type="RefSeq" id="WP_214112492.1">
    <property type="nucleotide sequence ID" value="NZ_JAHCTB010000002.1"/>
</dbReference>